<keyword evidence="22 29" id="KW-0406">Ion transport</keyword>
<feature type="transmembrane region" description="Helical" evidence="29">
    <location>
        <begin position="6"/>
        <end position="24"/>
    </location>
</feature>
<evidence type="ECO:0000256" key="10">
    <source>
        <dbReference type="ARBA" id="ARBA00022519"/>
    </source>
</evidence>
<dbReference type="GO" id="GO:0005886">
    <property type="term" value="C:plasma membrane"/>
    <property type="evidence" value="ECO:0007669"/>
    <property type="project" value="UniProtKB-SubCell"/>
</dbReference>
<evidence type="ECO:0000256" key="3">
    <source>
        <dbReference type="ARBA" id="ARBA00004533"/>
    </source>
</evidence>
<dbReference type="Gene3D" id="3.40.50.80">
    <property type="entry name" value="Nucleotide-binding domain of ferredoxin-NADP reductase (FNR) module"/>
    <property type="match status" value="1"/>
</dbReference>
<keyword evidence="14 29" id="KW-0479">Metal-binding</keyword>
<keyword evidence="20 29" id="KW-0520">NAD</keyword>
<keyword evidence="17 29" id="KW-1133">Transmembrane helix</keyword>
<dbReference type="CDD" id="cd06188">
    <property type="entry name" value="NADH_quinone_reductase"/>
    <property type="match status" value="1"/>
</dbReference>
<dbReference type="EMBL" id="FWWV01000069">
    <property type="protein sequence ID" value="SMB90715.1"/>
    <property type="molecule type" value="Genomic_DNA"/>
</dbReference>
<dbReference type="RefSeq" id="WP_084258208.1">
    <property type="nucleotide sequence ID" value="NZ_FWWV01000069.1"/>
</dbReference>
<protein>
    <recommendedName>
        <fullName evidence="7 29">Na(+)-translocating NADH-quinone reductase subunit F</fullName>
        <shortName evidence="29">Na(+)-NQR subunit F</shortName>
        <shortName evidence="29">Na(+)-translocating NQR subunit F</shortName>
        <ecNumber evidence="6 29">7.2.1.1</ecNumber>
    </recommendedName>
    <alternativeName>
        <fullName evidence="27 29">NQR complex subunit F</fullName>
    </alternativeName>
    <alternativeName>
        <fullName evidence="26 29">NQR-1 subunit F</fullName>
    </alternativeName>
</protein>
<dbReference type="PROSITE" id="PS51085">
    <property type="entry name" value="2FE2S_FER_2"/>
    <property type="match status" value="1"/>
</dbReference>
<evidence type="ECO:0000256" key="9">
    <source>
        <dbReference type="ARBA" id="ARBA00022475"/>
    </source>
</evidence>
<evidence type="ECO:0000256" key="28">
    <source>
        <dbReference type="ARBA" id="ARBA00048891"/>
    </source>
</evidence>
<evidence type="ECO:0000259" key="31">
    <source>
        <dbReference type="PROSITE" id="PS51384"/>
    </source>
</evidence>
<evidence type="ECO:0000256" key="12">
    <source>
        <dbReference type="ARBA" id="ARBA00022692"/>
    </source>
</evidence>
<dbReference type="STRING" id="1122938.SAMN05660772_01594"/>
<sequence>MEIILGIAMFTVIVLALVVLILFAKSKLVNSGDITIGINEDPSKAIKLPAGGKLLGALASEGIFLSSACGGGGSCGQCKVKVLHGGGDILPTELSHISKKEAKEGWRLSCQVNVKSDMEVEVEPEIFGVKKWECTVISNDNKATFIKELKLAIPEGEEVPFRAGGYIQIEAEPHTVKYSDFDVPEEYREDWDKFDLFRYVSQVDEPITRAYSMASYPEEKGIIMLNVRIATPPPKQPDAPPGQMSSYIWSLKAGDKVTISGPFGEFFAKDTDAEMVFVGGGAGMAPMRSHIFDQLKRLHSKRKMSFWYGARSKREMFYVEDFDGLQAENDNFKWHVALSDPLPEDNWDGYTGFIHNVLYENYLKDHETPEDCEYYMCGPPMMNAAVIGMLKNLGVEDENILLDDFGG</sequence>
<dbReference type="GO" id="GO:0046872">
    <property type="term" value="F:metal ion binding"/>
    <property type="evidence" value="ECO:0007669"/>
    <property type="project" value="UniProtKB-KW"/>
</dbReference>
<comment type="cofactor">
    <cofactor evidence="1 29">
        <name>FAD</name>
        <dbReference type="ChEBI" id="CHEBI:57692"/>
    </cofactor>
</comment>
<dbReference type="InterPro" id="IPR039261">
    <property type="entry name" value="FNR_nucleotide-bd"/>
</dbReference>
<keyword evidence="11 29" id="KW-0285">Flavoprotein</keyword>
<dbReference type="AlphaFoldDB" id="A0A1W1VBL7"/>
<keyword evidence="25 29" id="KW-0739">Sodium transport</keyword>
<dbReference type="Gene3D" id="3.10.20.30">
    <property type="match status" value="1"/>
</dbReference>
<keyword evidence="8 29" id="KW-0813">Transport</keyword>
<feature type="binding site" evidence="29">
    <location>
        <position position="110"/>
    </location>
    <ligand>
        <name>[2Fe-2S] cluster</name>
        <dbReference type="ChEBI" id="CHEBI:190135"/>
    </ligand>
</feature>
<keyword evidence="9 29" id="KW-1003">Cell membrane</keyword>
<dbReference type="InterPro" id="IPR036010">
    <property type="entry name" value="2Fe-2S_ferredoxin-like_sf"/>
</dbReference>
<evidence type="ECO:0000256" key="4">
    <source>
        <dbReference type="ARBA" id="ARBA00005570"/>
    </source>
</evidence>
<dbReference type="Pfam" id="PF00970">
    <property type="entry name" value="FAD_binding_6"/>
    <property type="match status" value="1"/>
</dbReference>
<evidence type="ECO:0000256" key="13">
    <source>
        <dbReference type="ARBA" id="ARBA00022714"/>
    </source>
</evidence>
<evidence type="ECO:0000256" key="20">
    <source>
        <dbReference type="ARBA" id="ARBA00023027"/>
    </source>
</evidence>
<feature type="binding site" evidence="29">
    <location>
        <position position="78"/>
    </location>
    <ligand>
        <name>[2Fe-2S] cluster</name>
        <dbReference type="ChEBI" id="CHEBI:190135"/>
    </ligand>
</feature>
<keyword evidence="16 29" id="KW-1278">Translocase</keyword>
<keyword evidence="15 29" id="KW-0274">FAD</keyword>
<dbReference type="SUPFAM" id="SSF63380">
    <property type="entry name" value="Riboflavin synthase domain-like"/>
    <property type="match status" value="1"/>
</dbReference>
<feature type="binding site" evidence="29">
    <location>
        <position position="75"/>
    </location>
    <ligand>
        <name>[2Fe-2S] cluster</name>
        <dbReference type="ChEBI" id="CHEBI:190135"/>
    </ligand>
</feature>
<evidence type="ECO:0000313" key="33">
    <source>
        <dbReference type="Proteomes" id="UP000192408"/>
    </source>
</evidence>
<name>A0A1W1VBL7_9PAST</name>
<dbReference type="EC" id="7.2.1.1" evidence="6 29"/>
<dbReference type="PIRSF" id="PIRSF000044">
    <property type="entry name" value="Cis_Diol_DH_RD"/>
    <property type="match status" value="1"/>
</dbReference>
<dbReference type="FunFam" id="2.40.30.10:FF:000064">
    <property type="entry name" value="Na(+)-translocating NADH-quinone reductase subunit F"/>
    <property type="match status" value="1"/>
</dbReference>
<feature type="domain" description="FAD-binding FR-type" evidence="31">
    <location>
        <begin position="129"/>
        <end position="269"/>
    </location>
</feature>
<keyword evidence="23 29" id="KW-0830">Ubiquinone</keyword>
<keyword evidence="33" id="KW-1185">Reference proteome</keyword>
<dbReference type="Gene3D" id="2.40.30.10">
    <property type="entry name" value="Translation factors"/>
    <property type="match status" value="1"/>
</dbReference>
<dbReference type="HAMAP" id="MF_00430">
    <property type="entry name" value="NqrF"/>
    <property type="match status" value="1"/>
</dbReference>
<dbReference type="InterPro" id="IPR008333">
    <property type="entry name" value="Cbr1-like_FAD-bd_dom"/>
</dbReference>
<evidence type="ECO:0000259" key="30">
    <source>
        <dbReference type="PROSITE" id="PS51085"/>
    </source>
</evidence>
<dbReference type="CDD" id="cd00207">
    <property type="entry name" value="fer2"/>
    <property type="match status" value="1"/>
</dbReference>
<dbReference type="Pfam" id="PF00175">
    <property type="entry name" value="NAD_binding_1"/>
    <property type="match status" value="1"/>
</dbReference>
<dbReference type="Proteomes" id="UP000192408">
    <property type="component" value="Unassembled WGS sequence"/>
</dbReference>
<comment type="function">
    <text evidence="2 29">NQR complex catalyzes the reduction of ubiquinone-1 to ubiquinol by two successive reactions, coupled with the transport of Na(+) ions from the cytoplasm to the periplasm. The first step is catalyzed by NqrF, which accepts electrons from NADH and reduces ubiquinone-1 to ubisemiquinone by a one-electron transfer pathway.</text>
</comment>
<gene>
    <name evidence="29" type="primary">nqrF</name>
    <name evidence="32" type="ORF">SAMN05660772_01594</name>
</gene>
<evidence type="ECO:0000256" key="2">
    <source>
        <dbReference type="ARBA" id="ARBA00002972"/>
    </source>
</evidence>
<evidence type="ECO:0000256" key="8">
    <source>
        <dbReference type="ARBA" id="ARBA00022448"/>
    </source>
</evidence>
<comment type="subunit">
    <text evidence="5 29">Composed of six subunits; NqrA, NqrB, NqrC, NqrD, NqrE and NqrF.</text>
</comment>
<feature type="binding site" evidence="29">
    <location>
        <position position="69"/>
    </location>
    <ligand>
        <name>[2Fe-2S] cluster</name>
        <dbReference type="ChEBI" id="CHEBI:190135"/>
    </ligand>
</feature>
<dbReference type="GO" id="GO:0051537">
    <property type="term" value="F:2 iron, 2 sulfur cluster binding"/>
    <property type="evidence" value="ECO:0007669"/>
    <property type="project" value="UniProtKB-KW"/>
</dbReference>
<evidence type="ECO:0000256" key="29">
    <source>
        <dbReference type="HAMAP-Rule" id="MF_00430"/>
    </source>
</evidence>
<reference evidence="33" key="1">
    <citation type="submission" date="2017-04" db="EMBL/GenBank/DDBJ databases">
        <authorList>
            <person name="Varghese N."/>
            <person name="Submissions S."/>
        </authorList>
    </citation>
    <scope>NUCLEOTIDE SEQUENCE [LARGE SCALE GENOMIC DNA]</scope>
    <source>
        <strain evidence="33">DSM 23072</strain>
    </source>
</reference>
<proteinExistence type="inferred from homology"/>
<comment type="catalytic activity">
    <reaction evidence="28 29">
        <text>a ubiquinone + n Na(+)(in) + NADH + H(+) = a ubiquinol + n Na(+)(out) + NAD(+)</text>
        <dbReference type="Rhea" id="RHEA:47748"/>
        <dbReference type="Rhea" id="RHEA-COMP:9565"/>
        <dbReference type="Rhea" id="RHEA-COMP:9566"/>
        <dbReference type="ChEBI" id="CHEBI:15378"/>
        <dbReference type="ChEBI" id="CHEBI:16389"/>
        <dbReference type="ChEBI" id="CHEBI:17976"/>
        <dbReference type="ChEBI" id="CHEBI:29101"/>
        <dbReference type="ChEBI" id="CHEBI:57540"/>
        <dbReference type="ChEBI" id="CHEBI:57945"/>
        <dbReference type="EC" id="7.2.1.1"/>
    </reaction>
</comment>
<keyword evidence="10" id="KW-0997">Cell inner membrane</keyword>
<dbReference type="InterPro" id="IPR001041">
    <property type="entry name" value="2Fe-2S_ferredoxin-type"/>
</dbReference>
<evidence type="ECO:0000256" key="22">
    <source>
        <dbReference type="ARBA" id="ARBA00023065"/>
    </source>
</evidence>
<dbReference type="InterPro" id="IPR010205">
    <property type="entry name" value="NqrF"/>
</dbReference>
<dbReference type="PROSITE" id="PS51384">
    <property type="entry name" value="FAD_FR"/>
    <property type="match status" value="1"/>
</dbReference>
<keyword evidence="18 29" id="KW-0408">Iron</keyword>
<dbReference type="PRINTS" id="PR00371">
    <property type="entry name" value="FPNCR"/>
</dbReference>
<dbReference type="InterPro" id="IPR017927">
    <property type="entry name" value="FAD-bd_FR_type"/>
</dbReference>
<evidence type="ECO:0000256" key="23">
    <source>
        <dbReference type="ARBA" id="ARBA00023075"/>
    </source>
</evidence>
<evidence type="ECO:0000256" key="7">
    <source>
        <dbReference type="ARBA" id="ARBA00019729"/>
    </source>
</evidence>
<dbReference type="GO" id="GO:0009055">
    <property type="term" value="F:electron transfer activity"/>
    <property type="evidence" value="ECO:0007669"/>
    <property type="project" value="UniProtKB-UniRule"/>
</dbReference>
<dbReference type="InterPro" id="IPR001433">
    <property type="entry name" value="OxRdtase_FAD/NAD-bd"/>
</dbReference>
<evidence type="ECO:0000256" key="6">
    <source>
        <dbReference type="ARBA" id="ARBA00013099"/>
    </source>
</evidence>
<evidence type="ECO:0000256" key="19">
    <source>
        <dbReference type="ARBA" id="ARBA00023014"/>
    </source>
</evidence>
<evidence type="ECO:0000313" key="32">
    <source>
        <dbReference type="EMBL" id="SMB90715.1"/>
    </source>
</evidence>
<comment type="subcellular location">
    <subcellularLocation>
        <location evidence="3">Cell inner membrane</location>
    </subcellularLocation>
    <subcellularLocation>
        <location evidence="29">Cell membrane</location>
        <topology evidence="29">Single-pass membrane protein</topology>
    </subcellularLocation>
</comment>
<accession>A0A1W1VBL7</accession>
<keyword evidence="21 29" id="KW-0915">Sodium</keyword>
<comment type="similarity">
    <text evidence="4 29">Belongs to the NqrF family.</text>
</comment>
<dbReference type="InterPro" id="IPR012675">
    <property type="entry name" value="Beta-grasp_dom_sf"/>
</dbReference>
<dbReference type="SUPFAM" id="SSF54292">
    <property type="entry name" value="2Fe-2S ferredoxin-like"/>
    <property type="match status" value="1"/>
</dbReference>
<keyword evidence="13 29" id="KW-0001">2Fe-2S</keyword>
<evidence type="ECO:0000256" key="27">
    <source>
        <dbReference type="ARBA" id="ARBA00030787"/>
    </source>
</evidence>
<organism evidence="32 33">
    <name type="scientific">Pasteurella testudinis DSM 23072</name>
    <dbReference type="NCBI Taxonomy" id="1122938"/>
    <lineage>
        <taxon>Bacteria</taxon>
        <taxon>Pseudomonadati</taxon>
        <taxon>Pseudomonadota</taxon>
        <taxon>Gammaproteobacteria</taxon>
        <taxon>Pasteurellales</taxon>
        <taxon>Pasteurellaceae</taxon>
        <taxon>Pasteurella</taxon>
    </lineage>
</organism>
<evidence type="ECO:0000256" key="17">
    <source>
        <dbReference type="ARBA" id="ARBA00022989"/>
    </source>
</evidence>
<keyword evidence="19 29" id="KW-0411">Iron-sulfur</keyword>
<evidence type="ECO:0000256" key="1">
    <source>
        <dbReference type="ARBA" id="ARBA00001974"/>
    </source>
</evidence>
<dbReference type="Pfam" id="PF00111">
    <property type="entry name" value="Fer2"/>
    <property type="match status" value="1"/>
</dbReference>
<dbReference type="SUPFAM" id="SSF52343">
    <property type="entry name" value="Ferredoxin reductase-like, C-terminal NADP-linked domain"/>
    <property type="match status" value="1"/>
</dbReference>
<evidence type="ECO:0000256" key="18">
    <source>
        <dbReference type="ARBA" id="ARBA00023004"/>
    </source>
</evidence>
<evidence type="ECO:0000256" key="21">
    <source>
        <dbReference type="ARBA" id="ARBA00023053"/>
    </source>
</evidence>
<comment type="cofactor">
    <cofactor evidence="29">
        <name>[2Fe-2S] cluster</name>
        <dbReference type="ChEBI" id="CHEBI:190135"/>
    </cofactor>
    <text evidence="29">Binds 1 [2Fe-2S] cluster.</text>
</comment>
<evidence type="ECO:0000256" key="24">
    <source>
        <dbReference type="ARBA" id="ARBA00023136"/>
    </source>
</evidence>
<dbReference type="InterPro" id="IPR017938">
    <property type="entry name" value="Riboflavin_synthase-like_b-brl"/>
</dbReference>
<evidence type="ECO:0000256" key="11">
    <source>
        <dbReference type="ARBA" id="ARBA00022630"/>
    </source>
</evidence>
<evidence type="ECO:0000256" key="14">
    <source>
        <dbReference type="ARBA" id="ARBA00022723"/>
    </source>
</evidence>
<evidence type="ECO:0000256" key="26">
    <source>
        <dbReference type="ARBA" id="ARBA00030032"/>
    </source>
</evidence>
<dbReference type="FunFam" id="3.40.50.80:FF:000014">
    <property type="entry name" value="Na(+)-translocating NADH-quinone reductase subunit F"/>
    <property type="match status" value="1"/>
</dbReference>
<dbReference type="PANTHER" id="PTHR43644:SF1">
    <property type="entry name" value="NAD(P)H-FLAVIN REDUCTASE"/>
    <property type="match status" value="1"/>
</dbReference>
<keyword evidence="24 29" id="KW-0472">Membrane</keyword>
<dbReference type="PANTHER" id="PTHR43644">
    <property type="entry name" value="NA(+)-TRANSLOCATING NADH-QUINONE REDUCTASE SUBUNIT"/>
    <property type="match status" value="1"/>
</dbReference>
<evidence type="ECO:0000256" key="15">
    <source>
        <dbReference type="ARBA" id="ARBA00022827"/>
    </source>
</evidence>
<dbReference type="GO" id="GO:0016655">
    <property type="term" value="F:oxidoreductase activity, acting on NAD(P)H, quinone or similar compound as acceptor"/>
    <property type="evidence" value="ECO:0007669"/>
    <property type="project" value="InterPro"/>
</dbReference>
<dbReference type="InterPro" id="IPR001709">
    <property type="entry name" value="Flavoprot_Pyr_Nucl_cyt_Rdtase"/>
</dbReference>
<dbReference type="NCBIfam" id="TIGR01941">
    <property type="entry name" value="nqrF"/>
    <property type="match status" value="1"/>
</dbReference>
<dbReference type="GO" id="GO:0006814">
    <property type="term" value="P:sodium ion transport"/>
    <property type="evidence" value="ECO:0007669"/>
    <property type="project" value="UniProtKB-UniRule"/>
</dbReference>
<evidence type="ECO:0000256" key="16">
    <source>
        <dbReference type="ARBA" id="ARBA00022967"/>
    </source>
</evidence>
<feature type="domain" description="2Fe-2S ferredoxin-type" evidence="30">
    <location>
        <begin position="32"/>
        <end position="126"/>
    </location>
</feature>
<evidence type="ECO:0000256" key="5">
    <source>
        <dbReference type="ARBA" id="ARBA00011309"/>
    </source>
</evidence>
<keyword evidence="12 29" id="KW-0812">Transmembrane</keyword>
<evidence type="ECO:0000256" key="25">
    <source>
        <dbReference type="ARBA" id="ARBA00023201"/>
    </source>
</evidence>